<accession>A0A7R9ZAD2</accession>
<dbReference type="AlphaFoldDB" id="A0A7R9ZAD2"/>
<dbReference type="EMBL" id="HBED01026902">
    <property type="protein sequence ID" value="CAD8314656.1"/>
    <property type="molecule type" value="Transcribed_RNA"/>
</dbReference>
<dbReference type="PANTHER" id="PTHR21530">
    <property type="entry name" value="PHEROMONE SHUTDOWN PROTEIN"/>
    <property type="match status" value="1"/>
</dbReference>
<sequence>MAKTNPPQLVEFVEPKTKTKVLLIGTMHYNPTSIKQVEDTIDDLAQSGRLGSVVVESCEVRWNTTMEILNTPRGQFLKPVLTSEMKAASDKAVAYNRPVVLGDQLINVTGTSLSAALKSTVVDLASPLNGGWKRFYNDVKQAAELALPTGPGYLTPRSFFDPKLLIAAPVSFAKYPLSFLARNPVSTAAVLAVLFGLSRLDTGSAFADATFQEQALSVVESLVFATLEFALLGRVMVQVLLAERNVVLAKNILSECEIYSKSRENNEDGVWSSLLNMFTTSSFFNTEQGLDRILQTSRDTFYIPSRSVYSESIERDNTKKKESEDKVVVAVLGMAHCNGIQKLLREQLV</sequence>
<evidence type="ECO:0008006" key="2">
    <source>
        <dbReference type="Google" id="ProtNLM"/>
    </source>
</evidence>
<gene>
    <name evidence="1" type="ORF">TDUB1175_LOCUS13445</name>
</gene>
<dbReference type="InterPro" id="IPR046345">
    <property type="entry name" value="TraB_PrgY-like"/>
</dbReference>
<name>A0A7R9ZAD2_9STRA</name>
<evidence type="ECO:0000313" key="1">
    <source>
        <dbReference type="EMBL" id="CAD8314656.1"/>
    </source>
</evidence>
<protein>
    <recommendedName>
        <fullName evidence="2">TraB domain-containing protein</fullName>
    </recommendedName>
</protein>
<organism evidence="1">
    <name type="scientific">Pseudictyota dubia</name>
    <dbReference type="NCBI Taxonomy" id="2749911"/>
    <lineage>
        <taxon>Eukaryota</taxon>
        <taxon>Sar</taxon>
        <taxon>Stramenopiles</taxon>
        <taxon>Ochrophyta</taxon>
        <taxon>Bacillariophyta</taxon>
        <taxon>Mediophyceae</taxon>
        <taxon>Biddulphiophycidae</taxon>
        <taxon>Eupodiscales</taxon>
        <taxon>Odontellaceae</taxon>
        <taxon>Pseudictyota</taxon>
    </lineage>
</organism>
<reference evidence="1" key="1">
    <citation type="submission" date="2021-01" db="EMBL/GenBank/DDBJ databases">
        <authorList>
            <person name="Corre E."/>
            <person name="Pelletier E."/>
            <person name="Niang G."/>
            <person name="Scheremetjew M."/>
            <person name="Finn R."/>
            <person name="Kale V."/>
            <person name="Holt S."/>
            <person name="Cochrane G."/>
            <person name="Meng A."/>
            <person name="Brown T."/>
            <person name="Cohen L."/>
        </authorList>
    </citation>
    <scope>NUCLEOTIDE SEQUENCE</scope>
    <source>
        <strain evidence="1">CCMP147</strain>
    </source>
</reference>
<dbReference type="PANTHER" id="PTHR21530:SF7">
    <property type="entry name" value="TRAB DOMAIN-CONTAINING PROTEIN"/>
    <property type="match status" value="1"/>
</dbReference>
<proteinExistence type="predicted"/>